<dbReference type="PROSITE" id="PS51257">
    <property type="entry name" value="PROKAR_LIPOPROTEIN"/>
    <property type="match status" value="1"/>
</dbReference>
<name>A0A3B0ZS14_9ZZZZ</name>
<dbReference type="Gene3D" id="2.60.40.10">
    <property type="entry name" value="Immunoglobulins"/>
    <property type="match status" value="1"/>
</dbReference>
<protein>
    <submittedName>
        <fullName evidence="2">Oligopeptide ABC transporter, periplasmic oligopeptide-binding protein OppA (TC 3.A.1.5.1)</fullName>
    </submittedName>
</protein>
<dbReference type="InterPro" id="IPR008969">
    <property type="entry name" value="CarboxyPept-like_regulatory"/>
</dbReference>
<dbReference type="SUPFAM" id="SSF49464">
    <property type="entry name" value="Carboxypeptidase regulatory domain-like"/>
    <property type="match status" value="2"/>
</dbReference>
<dbReference type="AlphaFoldDB" id="A0A3B0ZS14"/>
<feature type="region of interest" description="Disordered" evidence="1">
    <location>
        <begin position="1007"/>
        <end position="1031"/>
    </location>
</feature>
<dbReference type="InterPro" id="IPR013783">
    <property type="entry name" value="Ig-like_fold"/>
</dbReference>
<gene>
    <name evidence="2" type="ORF">MNBD_GAMMA18-2044</name>
</gene>
<sequence>MKKFANIINNLFHELRLVKIILPGLFIIMVSGCGGGGGNDDDGKRVSQVTVTGVVSGSGGLINVAVSSGGKSATTDANGYYQLADISVPASGSIVLTYEKEGYATFQRSLPVADGESYAVAASLLQYHHNESMDAAQSNNLIIADPNNPTGHSLAEISFPAGSVASSGNVTVEVAVGDPTTETGRSTFPGDYMAASTLGGEVDTPLESVVFTEITVTDVNGTELTQLNEPATVTIRLPEALQSQYSAGDTIPWWSYDETTATWVREDADPATATVLDDAQVIDLNSDGVLYSRAKVTHFSWWNVDVPMDEHACLCVTVVDENDLPMVGSQLLAEGVSYNGRSNPARTDTDGRACVTVKRSTTSVTERVKLYVESGGIRFDYDVTDASEGDVNNNDIFTPTTQGSTIRNTGQCVDLANTIGQHFDGIVTGTVTKEGSGNPIENFTILSNFGPTATTDALGQYNMEVPVGIPLSLFAVGLVSQSVTVVSADTPVIVNFVVPNRDPLITQFTRVPDGIVINGQTVTLNVAATDPDGETLSYVWDTTAGSLNQTAGTSVVWTAPATSSGTAQITVTVTDTNAGQTSQTASIIYNETVQAGNHLAFIIKDDLKSDQPVQGTTVALYNTDNRTIAQTKVSDANGVVDFGNIGRDRATITLVYEDAEGDRYIDTFVNVLVAENIVYYLNDNPGWLFDFGDSTGNTIANIDLTLSDIPVDASFTLVQPLMNTQASGGLINIPVREVHLQNDGKLSMLALTFPADSSNLSGYGYLLDQTVTDGASYDISLARSPLNLGWTTSPATPLDGLSVAGVRNGRGYSVSMTSSEQTTFGIMPFANEFPVDNYWVLAGTGDLATTELNSMVRYNTLPQSLVVSMPDYSFDNFDYTETTSTFSWGITGSSPRDYVSLYLANYNGSEELEWSILMSENTSSWQVMDLPTPASDWINTANIMSNNMEISVDVCDWDVTNGMDQLWQLFTSGESIFETFQYVYCGERELAGMEGVIGLTRQAKLDKSSQNITTPDQPDLPGNSLGNLRRH</sequence>
<organism evidence="2">
    <name type="scientific">hydrothermal vent metagenome</name>
    <dbReference type="NCBI Taxonomy" id="652676"/>
    <lineage>
        <taxon>unclassified sequences</taxon>
        <taxon>metagenomes</taxon>
        <taxon>ecological metagenomes</taxon>
    </lineage>
</organism>
<proteinExistence type="predicted"/>
<dbReference type="Pfam" id="PF17963">
    <property type="entry name" value="Big_9"/>
    <property type="match status" value="1"/>
</dbReference>
<dbReference type="Gene3D" id="2.60.40.1120">
    <property type="entry name" value="Carboxypeptidase-like, regulatory domain"/>
    <property type="match status" value="2"/>
</dbReference>
<reference evidence="2" key="1">
    <citation type="submission" date="2018-06" db="EMBL/GenBank/DDBJ databases">
        <authorList>
            <person name="Zhirakovskaya E."/>
        </authorList>
    </citation>
    <scope>NUCLEOTIDE SEQUENCE</scope>
</reference>
<evidence type="ECO:0000313" key="2">
    <source>
        <dbReference type="EMBL" id="VAW88829.1"/>
    </source>
</evidence>
<evidence type="ECO:0000256" key="1">
    <source>
        <dbReference type="SAM" id="MobiDB-lite"/>
    </source>
</evidence>
<dbReference type="EMBL" id="UOFP01000237">
    <property type="protein sequence ID" value="VAW88829.1"/>
    <property type="molecule type" value="Genomic_DNA"/>
</dbReference>
<accession>A0A3B0ZS14</accession>